<dbReference type="Proteomes" id="UP000827872">
    <property type="component" value="Linkage Group LG09"/>
</dbReference>
<proteinExistence type="predicted"/>
<organism evidence="1 2">
    <name type="scientific">Sphaerodactylus townsendi</name>
    <dbReference type="NCBI Taxonomy" id="933632"/>
    <lineage>
        <taxon>Eukaryota</taxon>
        <taxon>Metazoa</taxon>
        <taxon>Chordata</taxon>
        <taxon>Craniata</taxon>
        <taxon>Vertebrata</taxon>
        <taxon>Euteleostomi</taxon>
        <taxon>Lepidosauria</taxon>
        <taxon>Squamata</taxon>
        <taxon>Bifurcata</taxon>
        <taxon>Gekkota</taxon>
        <taxon>Sphaerodactylidae</taxon>
        <taxon>Sphaerodactylus</taxon>
    </lineage>
</organism>
<gene>
    <name evidence="1" type="primary">VPS13B_1</name>
    <name evidence="1" type="ORF">K3G42_023953</name>
</gene>
<evidence type="ECO:0000313" key="2">
    <source>
        <dbReference type="Proteomes" id="UP000827872"/>
    </source>
</evidence>
<dbReference type="EMBL" id="CM037622">
    <property type="protein sequence ID" value="KAH8003773.1"/>
    <property type="molecule type" value="Genomic_DNA"/>
</dbReference>
<sequence length="1089" mass="122967">MCIDNGGTFIRTIQYKGRTASLIIKVQQLNGVQKQIIICGRQIVCSYLSESIELKVIQHYIGQDGQAVVKEHFDCLAPKQKLPSYVLENSELTELSVKAKGDEDWSRDVTLEPKHTEYSTVIQVPSSNSSIIYVWCMVLTLEPNSQVQQRIIVFSPLFIMRSHLPDPIIIHLEKRSLGLNETQLIPGRGQEKSLQNIEPDLTHHLTFQAREEDDPSECAVPISTALIKQITTKSNTGGTASEILSDFYGCSSSPQSVWPYSKKDCVSSEQLTQWDSPMRVKLSVWKPCVKTLLIELLPWALLINHSKWDLWLFEGEKIILQIPAGKTMIPPNFQEAFQIGIYWPNTNTVHKSVAIKLVHNMTSPKWKDGDNEEVVTLDEEGFVEAEIRLGAFPGHQKLCQFCISSIVQRGIQILQIEDKSIIVNNTPYQIYYKPQLSVMKPQLKEEYLHSPDSSTFSVCPVTDSAKTSSIVFWDLMSDISPSNSEVVSLKKFMLLSFKPGLSGPNALLWSLPAIIRQDCPRQSVAIPNGEENENDFCTRAIALTYQEHLGVTYLTLSEDPSPRIIIHNRCPVSLLLKENIKDTPRFDIYCKRVPADSSVHHELYHQVSSYPDCKTKDLLPSILLKVISTEELTNEWSDFVDINNQGTQIIFLTGFGYVYVDIAHQCGTIVITLAPEGRPGHQINPNRAQEQSLVFQMFVSQLSLAVYDDITNPRTSSELVQLTLDNIYLHMVPVASYLRPLSHEFHGETTSNLQQFYTLQIFCRDLQLDNQLYNKSNFHFPVLLCQGEKNESAQWTKVHNLVASSKDLEEYSKNAFLKLCLTLSEEQNLLFHVNDLSFEMKPARLYVEDTFVYYIKTLFETYLPDSRGVCHSAKANAVNQILPERVRQHANALLNPVKLRKLAIQPVSLLVSIHASLKLYIASDHTPLSFSVFERGPVFTTARQLIHALAMHYAAGALFRAGWVVGSLEILGSPASLVRSIGNGIADFFRLPYEGLTRGPGAFVSGVSRGTTSFVKHISKGTLTSITNLATSLARNMDRLSLDEEHYNRQEEWRRQLPENLGEGLRQGLSRLGISLLARDMEQNWRKDT</sequence>
<accession>A0ACB8FER8</accession>
<comment type="caution">
    <text evidence="1">The sequence shown here is derived from an EMBL/GenBank/DDBJ whole genome shotgun (WGS) entry which is preliminary data.</text>
</comment>
<evidence type="ECO:0000313" key="1">
    <source>
        <dbReference type="EMBL" id="KAH8003773.1"/>
    </source>
</evidence>
<name>A0ACB8FER8_9SAUR</name>
<keyword evidence="2" id="KW-1185">Reference proteome</keyword>
<reference evidence="1" key="1">
    <citation type="submission" date="2021-08" db="EMBL/GenBank/DDBJ databases">
        <title>The first chromosome-level gecko genome reveals the dynamic sex chromosomes of Neotropical dwarf geckos (Sphaerodactylidae: Sphaerodactylus).</title>
        <authorList>
            <person name="Pinto B.J."/>
            <person name="Keating S.E."/>
            <person name="Gamble T."/>
        </authorList>
    </citation>
    <scope>NUCLEOTIDE SEQUENCE</scope>
    <source>
        <strain evidence="1">TG3544</strain>
    </source>
</reference>
<protein>
    <submittedName>
        <fullName evidence="1">Vacuolar protein sorting-associated protein 13B</fullName>
    </submittedName>
</protein>